<sequence>IIHESDHLISQCSSASLGDSEQILPLKRTISNDNIELSIDDLEEDFEDENGSKRFFIRKKVPSYNDETVAKQDLWFHSDMPAQAEANEAVEEKDNEVIVYLKAQNLKNQEELARIARQQEEILRLMALREKRDEELRQLLISVLRNQQPPPSSS</sequence>
<dbReference type="EMBL" id="JAMSHJ010000005">
    <property type="protein sequence ID" value="KAI5409624.1"/>
    <property type="molecule type" value="Genomic_DNA"/>
</dbReference>
<reference evidence="1 2" key="1">
    <citation type="journal article" date="2022" name="Nat. Genet.">
        <title>Improved pea reference genome and pan-genome highlight genomic features and evolutionary characteristics.</title>
        <authorList>
            <person name="Yang T."/>
            <person name="Liu R."/>
            <person name="Luo Y."/>
            <person name="Hu S."/>
            <person name="Wang D."/>
            <person name="Wang C."/>
            <person name="Pandey M.K."/>
            <person name="Ge S."/>
            <person name="Xu Q."/>
            <person name="Li N."/>
            <person name="Li G."/>
            <person name="Huang Y."/>
            <person name="Saxena R.K."/>
            <person name="Ji Y."/>
            <person name="Li M."/>
            <person name="Yan X."/>
            <person name="He Y."/>
            <person name="Liu Y."/>
            <person name="Wang X."/>
            <person name="Xiang C."/>
            <person name="Varshney R.K."/>
            <person name="Ding H."/>
            <person name="Gao S."/>
            <person name="Zong X."/>
        </authorList>
    </citation>
    <scope>NUCLEOTIDE SEQUENCE [LARGE SCALE GENOMIC DNA]</scope>
    <source>
        <strain evidence="1 2">cv. Zhongwan 6</strain>
    </source>
</reference>
<dbReference type="Gramene" id="Psat05G0516500-T1">
    <property type="protein sequence ID" value="KAI5409624.1"/>
    <property type="gene ID" value="KIW84_055165"/>
</dbReference>
<feature type="non-terminal residue" evidence="1">
    <location>
        <position position="1"/>
    </location>
</feature>
<protein>
    <submittedName>
        <fullName evidence="1">Uncharacterized protein</fullName>
    </submittedName>
</protein>
<gene>
    <name evidence="1" type="ORF">KIW84_055165</name>
</gene>
<organism evidence="1 2">
    <name type="scientific">Pisum sativum</name>
    <name type="common">Garden pea</name>
    <name type="synonym">Lathyrus oleraceus</name>
    <dbReference type="NCBI Taxonomy" id="3888"/>
    <lineage>
        <taxon>Eukaryota</taxon>
        <taxon>Viridiplantae</taxon>
        <taxon>Streptophyta</taxon>
        <taxon>Embryophyta</taxon>
        <taxon>Tracheophyta</taxon>
        <taxon>Spermatophyta</taxon>
        <taxon>Magnoliopsida</taxon>
        <taxon>eudicotyledons</taxon>
        <taxon>Gunneridae</taxon>
        <taxon>Pentapetalae</taxon>
        <taxon>rosids</taxon>
        <taxon>fabids</taxon>
        <taxon>Fabales</taxon>
        <taxon>Fabaceae</taxon>
        <taxon>Papilionoideae</taxon>
        <taxon>50 kb inversion clade</taxon>
        <taxon>NPAAA clade</taxon>
        <taxon>Hologalegina</taxon>
        <taxon>IRL clade</taxon>
        <taxon>Fabeae</taxon>
        <taxon>Lathyrus</taxon>
    </lineage>
</organism>
<accession>A0A9D4WXB5</accession>
<dbReference type="Proteomes" id="UP001058974">
    <property type="component" value="Chromosome 5"/>
</dbReference>
<evidence type="ECO:0000313" key="2">
    <source>
        <dbReference type="Proteomes" id="UP001058974"/>
    </source>
</evidence>
<keyword evidence="2" id="KW-1185">Reference proteome</keyword>
<dbReference type="AlphaFoldDB" id="A0A9D4WXB5"/>
<name>A0A9D4WXB5_PEA</name>
<evidence type="ECO:0000313" key="1">
    <source>
        <dbReference type="EMBL" id="KAI5409624.1"/>
    </source>
</evidence>
<proteinExistence type="predicted"/>
<comment type="caution">
    <text evidence="1">The sequence shown here is derived from an EMBL/GenBank/DDBJ whole genome shotgun (WGS) entry which is preliminary data.</text>
</comment>